<dbReference type="EMBL" id="CP002869">
    <property type="protein sequence ID" value="AEI39713.1"/>
    <property type="molecule type" value="Genomic_DNA"/>
</dbReference>
<dbReference type="InterPro" id="IPR036426">
    <property type="entry name" value="Bulb-type_lectin_dom_sf"/>
</dbReference>
<gene>
    <name evidence="2" type="ordered locus">KNP414_01146</name>
</gene>
<protein>
    <submittedName>
        <fullName evidence="2">Mannose-binding lectin</fullName>
    </submittedName>
</protein>
<feature type="chain" id="PRO_5038762000" evidence="1">
    <location>
        <begin position="22"/>
        <end position="83"/>
    </location>
</feature>
<feature type="signal peptide" evidence="1">
    <location>
        <begin position="1"/>
        <end position="21"/>
    </location>
</feature>
<dbReference type="SUPFAM" id="SSF51110">
    <property type="entry name" value="alpha-D-mannose-specific plant lectins"/>
    <property type="match status" value="1"/>
</dbReference>
<reference evidence="2 3" key="2">
    <citation type="journal article" date="2013" name="Genome Announc.">
        <title>Genome Sequence of Growth-Improving Paenibacillus mucilaginosus Strain KNP414.</title>
        <authorList>
            <person name="Lu J.J."/>
            <person name="Wang J.F."/>
            <person name="Hu X.F."/>
        </authorList>
    </citation>
    <scope>NUCLEOTIDE SEQUENCE [LARGE SCALE GENOMIC DNA]</scope>
    <source>
        <strain evidence="2 3">KNP414</strain>
    </source>
</reference>
<accession>F8FF13</accession>
<evidence type="ECO:0000256" key="1">
    <source>
        <dbReference type="SAM" id="SignalP"/>
    </source>
</evidence>
<dbReference type="HOGENOM" id="CLU_2634737_0_0_9"/>
<sequence length="83" mass="8969">MKKFTLLLLAVFMLQFSIVTAASAKNSLLPGEKLTAGQMLVSNNGRFALVMQTDGNLVLYQDGGNPIIKQEVIVSCPPPPSKY</sequence>
<dbReference type="RefSeq" id="WP_013914877.1">
    <property type="nucleotide sequence ID" value="NC_015690.1"/>
</dbReference>
<keyword evidence="2" id="KW-0430">Lectin</keyword>
<proteinExistence type="predicted"/>
<dbReference type="KEGG" id="pms:KNP414_01146"/>
<keyword evidence="1" id="KW-0732">Signal</keyword>
<dbReference type="Gene3D" id="2.90.10.10">
    <property type="entry name" value="Bulb-type lectin domain"/>
    <property type="match status" value="1"/>
</dbReference>
<evidence type="ECO:0000313" key="2">
    <source>
        <dbReference type="EMBL" id="AEI39713.1"/>
    </source>
</evidence>
<dbReference type="Proteomes" id="UP000006620">
    <property type="component" value="Chromosome"/>
</dbReference>
<dbReference type="AlphaFoldDB" id="F8FF13"/>
<organism evidence="2 3">
    <name type="scientific">Paenibacillus mucilaginosus (strain KNP414)</name>
    <dbReference type="NCBI Taxonomy" id="1036673"/>
    <lineage>
        <taxon>Bacteria</taxon>
        <taxon>Bacillati</taxon>
        <taxon>Bacillota</taxon>
        <taxon>Bacilli</taxon>
        <taxon>Bacillales</taxon>
        <taxon>Paenibacillaceae</taxon>
        <taxon>Paenibacillus</taxon>
    </lineage>
</organism>
<evidence type="ECO:0000313" key="3">
    <source>
        <dbReference type="Proteomes" id="UP000006620"/>
    </source>
</evidence>
<reference evidence="3" key="1">
    <citation type="submission" date="2011-06" db="EMBL/GenBank/DDBJ databases">
        <title>Complete genome sequence of Paenibacillus mucilaginosus KNP414.</title>
        <authorList>
            <person name="Wang J."/>
            <person name="Hu S."/>
            <person name="Hu X."/>
            <person name="Zhang B."/>
            <person name="Dong D."/>
            <person name="Zhang S."/>
            <person name="Zhao K."/>
            <person name="Wu D."/>
        </authorList>
    </citation>
    <scope>NUCLEOTIDE SEQUENCE [LARGE SCALE GENOMIC DNA]</scope>
    <source>
        <strain evidence="3">KNP414</strain>
    </source>
</reference>
<dbReference type="GO" id="GO:0030246">
    <property type="term" value="F:carbohydrate binding"/>
    <property type="evidence" value="ECO:0007669"/>
    <property type="project" value="UniProtKB-KW"/>
</dbReference>
<name>F8FF13_PAEMK</name>